<dbReference type="EMBL" id="PVWQ01000010">
    <property type="protein sequence ID" value="RDW70677.1"/>
    <property type="molecule type" value="Genomic_DNA"/>
</dbReference>
<dbReference type="PANTHER" id="PTHR38797:SF4">
    <property type="entry name" value="NUCLEAR PORE COMPLEX PROTEIN NUP85"/>
    <property type="match status" value="1"/>
</dbReference>
<dbReference type="InterPro" id="IPR053204">
    <property type="entry name" value="Oxopyrrolidines_Biosynth-assoc"/>
</dbReference>
<evidence type="ECO:0000313" key="3">
    <source>
        <dbReference type="Proteomes" id="UP000256690"/>
    </source>
</evidence>
<sequence>MSLKLNIDAYLEVPETAKEETIEPPKQKGALALLRELFTKPKPKPTKPPGDNHARTSPYSQEAVFAVLNDFLQPESTKPLHQAVREILALLPENAPESTEIWSAGDIIIEVASQIPYSHPSQLKLAQLVEQLISAEKFLDKSPSGDGMRYRGQRFKESLRDSVTGPNDELLNEWPNLNAFYAHLDACHIIPYTPAWAISAMWSAFEAEIEDPFPGEKDQCILAAAQYIFWSGQELFKAISYVSEDYTPGEPGPLYTGEGGLSLHRWRFWKDGFRAAGGDMGIGEEARGVAGKAAVLMEGLESALVFDL</sequence>
<evidence type="ECO:0000313" key="2">
    <source>
        <dbReference type="EMBL" id="RDW70677.1"/>
    </source>
</evidence>
<name>A0A3D8R9F5_9EURO</name>
<proteinExistence type="predicted"/>
<comment type="caution">
    <text evidence="2">The sequence shown here is derived from an EMBL/GenBank/DDBJ whole genome shotgun (WGS) entry which is preliminary data.</text>
</comment>
<feature type="region of interest" description="Disordered" evidence="1">
    <location>
        <begin position="35"/>
        <end position="57"/>
    </location>
</feature>
<dbReference type="AlphaFoldDB" id="A0A3D8R9F5"/>
<dbReference type="InterPro" id="IPR022085">
    <property type="entry name" value="OpdG"/>
</dbReference>
<accession>A0A3D8R9F5</accession>
<gene>
    <name evidence="2" type="ORF">DSM5745_08188</name>
</gene>
<dbReference type="GeneID" id="38118558"/>
<keyword evidence="3" id="KW-1185">Reference proteome</keyword>
<evidence type="ECO:0000256" key="1">
    <source>
        <dbReference type="SAM" id="MobiDB-lite"/>
    </source>
</evidence>
<reference evidence="2 3" key="1">
    <citation type="journal article" date="2018" name="IMA Fungus">
        <title>IMA Genome-F 9: Draft genome sequence of Annulohypoxylon stygium, Aspergillus mulundensis, Berkeleyomyces basicola (syn. Thielaviopsis basicola), Ceratocystis smalleyi, two Cercospora beticola strains, Coleophoma cylindrospora, Fusarium fracticaudum, Phialophora cf. hyalina, and Morchella septimelata.</title>
        <authorList>
            <person name="Wingfield B.D."/>
            <person name="Bills G.F."/>
            <person name="Dong Y."/>
            <person name="Huang W."/>
            <person name="Nel W.J."/>
            <person name="Swalarsk-Parry B.S."/>
            <person name="Vaghefi N."/>
            <person name="Wilken P.M."/>
            <person name="An Z."/>
            <person name="de Beer Z.W."/>
            <person name="De Vos L."/>
            <person name="Chen L."/>
            <person name="Duong T.A."/>
            <person name="Gao Y."/>
            <person name="Hammerbacher A."/>
            <person name="Kikkert J.R."/>
            <person name="Li Y."/>
            <person name="Li H."/>
            <person name="Li K."/>
            <person name="Li Q."/>
            <person name="Liu X."/>
            <person name="Ma X."/>
            <person name="Naidoo K."/>
            <person name="Pethybridge S.J."/>
            <person name="Sun J."/>
            <person name="Steenkamp E.T."/>
            <person name="van der Nest M.A."/>
            <person name="van Wyk S."/>
            <person name="Wingfield M.J."/>
            <person name="Xiong C."/>
            <person name="Yue Q."/>
            <person name="Zhang X."/>
        </authorList>
    </citation>
    <scope>NUCLEOTIDE SEQUENCE [LARGE SCALE GENOMIC DNA]</scope>
    <source>
        <strain evidence="2 3">DSM 5745</strain>
    </source>
</reference>
<dbReference type="RefSeq" id="XP_026601208.1">
    <property type="nucleotide sequence ID" value="XM_026750204.1"/>
</dbReference>
<protein>
    <submittedName>
        <fullName evidence="2">Uncharacterized protein</fullName>
    </submittedName>
</protein>
<dbReference type="OrthoDB" id="3350591at2759"/>
<organism evidence="2 3">
    <name type="scientific">Aspergillus mulundensis</name>
    <dbReference type="NCBI Taxonomy" id="1810919"/>
    <lineage>
        <taxon>Eukaryota</taxon>
        <taxon>Fungi</taxon>
        <taxon>Dikarya</taxon>
        <taxon>Ascomycota</taxon>
        <taxon>Pezizomycotina</taxon>
        <taxon>Eurotiomycetes</taxon>
        <taxon>Eurotiomycetidae</taxon>
        <taxon>Eurotiales</taxon>
        <taxon>Aspergillaceae</taxon>
        <taxon>Aspergillus</taxon>
        <taxon>Aspergillus subgen. Nidulantes</taxon>
    </lineage>
</organism>
<dbReference type="STRING" id="1810919.A0A3D8R9F5"/>
<dbReference type="PANTHER" id="PTHR38797">
    <property type="entry name" value="NUCLEAR PORE COMPLEX PROTEIN NUP85-RELATED"/>
    <property type="match status" value="1"/>
</dbReference>
<dbReference type="Pfam" id="PF12311">
    <property type="entry name" value="DUF3632"/>
    <property type="match status" value="1"/>
</dbReference>
<dbReference type="Proteomes" id="UP000256690">
    <property type="component" value="Unassembled WGS sequence"/>
</dbReference>